<dbReference type="OrthoDB" id="3214149at2759"/>
<keyword evidence="11" id="KW-1185">Reference proteome</keyword>
<protein>
    <recommendedName>
        <fullName evidence="9">C2H2-type domain-containing protein</fullName>
    </recommendedName>
</protein>
<dbReference type="GO" id="GO:0000981">
    <property type="term" value="F:DNA-binding transcription factor activity, RNA polymerase II-specific"/>
    <property type="evidence" value="ECO:0007669"/>
    <property type="project" value="TreeGrafter"/>
</dbReference>
<dbReference type="Proteomes" id="UP000298663">
    <property type="component" value="Unassembled WGS sequence"/>
</dbReference>
<dbReference type="Pfam" id="PF00096">
    <property type="entry name" value="zf-C2H2"/>
    <property type="match status" value="2"/>
</dbReference>
<keyword evidence="6" id="KW-0539">Nucleus</keyword>
<evidence type="ECO:0000256" key="5">
    <source>
        <dbReference type="ARBA" id="ARBA00022833"/>
    </source>
</evidence>
<comment type="caution">
    <text evidence="10">The sequence shown here is derived from an EMBL/GenBank/DDBJ whole genome shotgun (WGS) entry which is preliminary data.</text>
</comment>
<dbReference type="FunFam" id="3.30.160.60:FF:000048">
    <property type="entry name" value="GLI family zinc finger 3"/>
    <property type="match status" value="1"/>
</dbReference>
<feature type="compositionally biased region" description="Basic and acidic residues" evidence="8">
    <location>
        <begin position="12"/>
        <end position="22"/>
    </location>
</feature>
<keyword evidence="3" id="KW-0677">Repeat</keyword>
<evidence type="ECO:0000256" key="6">
    <source>
        <dbReference type="ARBA" id="ARBA00023242"/>
    </source>
</evidence>
<dbReference type="PROSITE" id="PS00028">
    <property type="entry name" value="ZINC_FINGER_C2H2_1"/>
    <property type="match status" value="2"/>
</dbReference>
<dbReference type="SUPFAM" id="SSF57667">
    <property type="entry name" value="beta-beta-alpha zinc fingers"/>
    <property type="match status" value="4"/>
</dbReference>
<dbReference type="GO" id="GO:0000978">
    <property type="term" value="F:RNA polymerase II cis-regulatory region sequence-specific DNA binding"/>
    <property type="evidence" value="ECO:0007669"/>
    <property type="project" value="TreeGrafter"/>
</dbReference>
<name>A0A4U5LPF3_STECR</name>
<dbReference type="InterPro" id="IPR043359">
    <property type="entry name" value="GLI-like"/>
</dbReference>
<sequence>MRYSDSFPQPESQHEAEPTKEDSIEDVVCDWVGCGAVLQGEHELIDHVASSHIQISKDFVCRWAGCFRKQLPFTALYMLVTHVRRHTGEKPNICTFPGCKKAYGRLENYKTHVRSHTGERPYTCEVPECRKAFSNASDRLKHQSRTHSPMKSFICPFVDVCEKCYTDPSSLRKHIKTVHGIQAFERVKEMKAKQGRL</sequence>
<dbReference type="InterPro" id="IPR036236">
    <property type="entry name" value="Znf_C2H2_sf"/>
</dbReference>
<feature type="domain" description="C2H2-type" evidence="9">
    <location>
        <begin position="122"/>
        <end position="152"/>
    </location>
</feature>
<evidence type="ECO:0000259" key="9">
    <source>
        <dbReference type="PROSITE" id="PS50157"/>
    </source>
</evidence>
<feature type="compositionally biased region" description="Polar residues" evidence="8">
    <location>
        <begin position="1"/>
        <end position="11"/>
    </location>
</feature>
<gene>
    <name evidence="10" type="ORF">L596_030441</name>
</gene>
<evidence type="ECO:0000313" key="11">
    <source>
        <dbReference type="Proteomes" id="UP000298663"/>
    </source>
</evidence>
<keyword evidence="4 7" id="KW-0863">Zinc-finger</keyword>
<dbReference type="InterPro" id="IPR056436">
    <property type="entry name" value="Znf-C2H2_ZIC1-5/GLI1-3-like"/>
</dbReference>
<dbReference type="PANTHER" id="PTHR45718">
    <property type="entry name" value="TRANSCRIPTIONAL ACTIVATOR CUBITUS INTERRUPTUS"/>
    <property type="match status" value="1"/>
</dbReference>
<dbReference type="FunFam" id="3.30.160.60:FF:000031">
    <property type="entry name" value="GLI family zinc finger 3"/>
    <property type="match status" value="1"/>
</dbReference>
<dbReference type="GO" id="GO:0005634">
    <property type="term" value="C:nucleus"/>
    <property type="evidence" value="ECO:0007669"/>
    <property type="project" value="UniProtKB-SubCell"/>
</dbReference>
<evidence type="ECO:0000256" key="1">
    <source>
        <dbReference type="ARBA" id="ARBA00004123"/>
    </source>
</evidence>
<comment type="subcellular location">
    <subcellularLocation>
        <location evidence="1">Nucleus</location>
    </subcellularLocation>
</comment>
<evidence type="ECO:0000256" key="4">
    <source>
        <dbReference type="ARBA" id="ARBA00022771"/>
    </source>
</evidence>
<proteinExistence type="predicted"/>
<feature type="domain" description="C2H2-type" evidence="9">
    <location>
        <begin position="92"/>
        <end position="121"/>
    </location>
</feature>
<reference evidence="10 11" key="2">
    <citation type="journal article" date="2019" name="G3 (Bethesda)">
        <title>Hybrid Assembly of the Genome of the Entomopathogenic Nematode Steinernema carpocapsae Identifies the X-Chromosome.</title>
        <authorList>
            <person name="Serra L."/>
            <person name="Macchietto M."/>
            <person name="Macias-Munoz A."/>
            <person name="McGill C.J."/>
            <person name="Rodriguez I.M."/>
            <person name="Rodriguez B."/>
            <person name="Murad R."/>
            <person name="Mortazavi A."/>
        </authorList>
    </citation>
    <scope>NUCLEOTIDE SEQUENCE [LARGE SCALE GENOMIC DNA]</scope>
    <source>
        <strain evidence="10 11">ALL</strain>
    </source>
</reference>
<dbReference type="GO" id="GO:0140297">
    <property type="term" value="F:DNA-binding transcription factor binding"/>
    <property type="evidence" value="ECO:0007669"/>
    <property type="project" value="UniProtKB-ARBA"/>
</dbReference>
<dbReference type="GO" id="GO:0008270">
    <property type="term" value="F:zinc ion binding"/>
    <property type="evidence" value="ECO:0007669"/>
    <property type="project" value="UniProtKB-KW"/>
</dbReference>
<dbReference type="InterPro" id="IPR013087">
    <property type="entry name" value="Znf_C2H2_type"/>
</dbReference>
<keyword evidence="5" id="KW-0862">Zinc</keyword>
<accession>A0A4U5LPF3</accession>
<dbReference type="Pfam" id="PF23561">
    <property type="entry name" value="zf-C2H2_15"/>
    <property type="match status" value="1"/>
</dbReference>
<evidence type="ECO:0000256" key="2">
    <source>
        <dbReference type="ARBA" id="ARBA00022723"/>
    </source>
</evidence>
<dbReference type="AlphaFoldDB" id="A0A4U5LPF3"/>
<feature type="domain" description="C2H2-type" evidence="9">
    <location>
        <begin position="59"/>
        <end position="91"/>
    </location>
</feature>
<dbReference type="Gene3D" id="3.30.160.60">
    <property type="entry name" value="Classic Zinc Finger"/>
    <property type="match status" value="4"/>
</dbReference>
<reference evidence="10 11" key="1">
    <citation type="journal article" date="2015" name="Genome Biol.">
        <title>Comparative genomics of Steinernema reveals deeply conserved gene regulatory networks.</title>
        <authorList>
            <person name="Dillman A.R."/>
            <person name="Macchietto M."/>
            <person name="Porter C.F."/>
            <person name="Rogers A."/>
            <person name="Williams B."/>
            <person name="Antoshechkin I."/>
            <person name="Lee M.M."/>
            <person name="Goodwin Z."/>
            <person name="Lu X."/>
            <person name="Lewis E.E."/>
            <person name="Goodrich-Blair H."/>
            <person name="Stock S.P."/>
            <person name="Adams B.J."/>
            <person name="Sternberg P.W."/>
            <person name="Mortazavi A."/>
        </authorList>
    </citation>
    <scope>NUCLEOTIDE SEQUENCE [LARGE SCALE GENOMIC DNA]</scope>
    <source>
        <strain evidence="10 11">ALL</strain>
    </source>
</reference>
<dbReference type="PANTHER" id="PTHR45718:SF4">
    <property type="entry name" value="TRANSCRIPTIONAL ACTIVATOR CUBITUS INTERRUPTUS"/>
    <property type="match status" value="1"/>
</dbReference>
<feature type="region of interest" description="Disordered" evidence="8">
    <location>
        <begin position="1"/>
        <end position="22"/>
    </location>
</feature>
<evidence type="ECO:0000313" key="10">
    <source>
        <dbReference type="EMBL" id="TKR57788.1"/>
    </source>
</evidence>
<dbReference type="EMBL" id="AZBU02000014">
    <property type="protein sequence ID" value="TKR57788.1"/>
    <property type="molecule type" value="Genomic_DNA"/>
</dbReference>
<organism evidence="10 11">
    <name type="scientific">Steinernema carpocapsae</name>
    <name type="common">Entomopathogenic nematode</name>
    <dbReference type="NCBI Taxonomy" id="34508"/>
    <lineage>
        <taxon>Eukaryota</taxon>
        <taxon>Metazoa</taxon>
        <taxon>Ecdysozoa</taxon>
        <taxon>Nematoda</taxon>
        <taxon>Chromadorea</taxon>
        <taxon>Rhabditida</taxon>
        <taxon>Tylenchina</taxon>
        <taxon>Panagrolaimomorpha</taxon>
        <taxon>Strongyloidoidea</taxon>
        <taxon>Steinernematidae</taxon>
        <taxon>Steinernema</taxon>
    </lineage>
</organism>
<evidence type="ECO:0000256" key="3">
    <source>
        <dbReference type="ARBA" id="ARBA00022737"/>
    </source>
</evidence>
<keyword evidence="2" id="KW-0479">Metal-binding</keyword>
<dbReference type="SMART" id="SM00355">
    <property type="entry name" value="ZnF_C2H2"/>
    <property type="match status" value="5"/>
</dbReference>
<dbReference type="PROSITE" id="PS50157">
    <property type="entry name" value="ZINC_FINGER_C2H2_2"/>
    <property type="match status" value="4"/>
</dbReference>
<dbReference type="STRING" id="34508.A0A4U5LPF3"/>
<evidence type="ECO:0000256" key="8">
    <source>
        <dbReference type="SAM" id="MobiDB-lite"/>
    </source>
</evidence>
<evidence type="ECO:0000256" key="7">
    <source>
        <dbReference type="PROSITE-ProRule" id="PRU00042"/>
    </source>
</evidence>
<feature type="domain" description="C2H2-type" evidence="9">
    <location>
        <begin position="153"/>
        <end position="179"/>
    </location>
</feature>